<name>A0ABQ6IP65_9MICO</name>
<protein>
    <submittedName>
        <fullName evidence="2">Uncharacterized protein</fullName>
    </submittedName>
</protein>
<organism evidence="2 3">
    <name type="scientific">Mobilicoccus caccae</name>
    <dbReference type="NCBI Taxonomy" id="1859295"/>
    <lineage>
        <taxon>Bacteria</taxon>
        <taxon>Bacillati</taxon>
        <taxon>Actinomycetota</taxon>
        <taxon>Actinomycetes</taxon>
        <taxon>Micrococcales</taxon>
        <taxon>Dermatophilaceae</taxon>
        <taxon>Mobilicoccus</taxon>
    </lineage>
</organism>
<gene>
    <name evidence="2" type="ORF">GCM10025883_12760</name>
</gene>
<comment type="caution">
    <text evidence="2">The sequence shown here is derived from an EMBL/GenBank/DDBJ whole genome shotgun (WGS) entry which is preliminary data.</text>
</comment>
<evidence type="ECO:0000313" key="3">
    <source>
        <dbReference type="Proteomes" id="UP001157126"/>
    </source>
</evidence>
<sequence>MIRVHNPPIPAFMGRNRIPAPIAVPTRLSIHVVSWRFHRPGSGPGSVAVSDYDPSGPPVRPAAVGMTRLLRLGIGYCDASEGRAVGMWFGSNVIRPSSGIAKRSGPGRGVNTDRFRRRVAAGLSRDRTPVR</sequence>
<accession>A0ABQ6IP65</accession>
<proteinExistence type="predicted"/>
<keyword evidence="3" id="KW-1185">Reference proteome</keyword>
<dbReference type="Proteomes" id="UP001157126">
    <property type="component" value="Unassembled WGS sequence"/>
</dbReference>
<dbReference type="EMBL" id="BSUO01000001">
    <property type="protein sequence ID" value="GMA39231.1"/>
    <property type="molecule type" value="Genomic_DNA"/>
</dbReference>
<reference evidence="3" key="1">
    <citation type="journal article" date="2019" name="Int. J. Syst. Evol. Microbiol.">
        <title>The Global Catalogue of Microorganisms (GCM) 10K type strain sequencing project: providing services to taxonomists for standard genome sequencing and annotation.</title>
        <authorList>
            <consortium name="The Broad Institute Genomics Platform"/>
            <consortium name="The Broad Institute Genome Sequencing Center for Infectious Disease"/>
            <person name="Wu L."/>
            <person name="Ma J."/>
        </authorList>
    </citation>
    <scope>NUCLEOTIDE SEQUENCE [LARGE SCALE GENOMIC DNA]</scope>
    <source>
        <strain evidence="3">NBRC 113072</strain>
    </source>
</reference>
<evidence type="ECO:0000256" key="1">
    <source>
        <dbReference type="SAM" id="MobiDB-lite"/>
    </source>
</evidence>
<feature type="region of interest" description="Disordered" evidence="1">
    <location>
        <begin position="99"/>
        <end position="131"/>
    </location>
</feature>
<evidence type="ECO:0000313" key="2">
    <source>
        <dbReference type="EMBL" id="GMA39231.1"/>
    </source>
</evidence>